<dbReference type="AlphaFoldDB" id="A0A5N6MT84"/>
<reference evidence="7 8" key="1">
    <citation type="submission" date="2019-08" db="EMBL/GenBank/DDBJ databases">
        <title>Arthrobacter sp. nov., isolated from plateau pika and Tibetan wild ass.</title>
        <authorList>
            <person name="Ge Y."/>
        </authorList>
    </citation>
    <scope>NUCLEOTIDE SEQUENCE [LARGE SCALE GENOMIC DNA]</scope>
    <source>
        <strain evidence="7 8">785</strain>
    </source>
</reference>
<feature type="transmembrane region" description="Helical" evidence="6">
    <location>
        <begin position="34"/>
        <end position="54"/>
    </location>
</feature>
<keyword evidence="4 6" id="KW-1133">Transmembrane helix</keyword>
<feature type="transmembrane region" description="Helical" evidence="6">
    <location>
        <begin position="285"/>
        <end position="302"/>
    </location>
</feature>
<evidence type="ECO:0000256" key="3">
    <source>
        <dbReference type="ARBA" id="ARBA00022692"/>
    </source>
</evidence>
<dbReference type="Pfam" id="PF02653">
    <property type="entry name" value="BPD_transp_2"/>
    <property type="match status" value="1"/>
</dbReference>
<feature type="transmembrane region" description="Helical" evidence="6">
    <location>
        <begin position="177"/>
        <end position="197"/>
    </location>
</feature>
<protein>
    <recommendedName>
        <fullName evidence="9">ABC transporter permease</fullName>
    </recommendedName>
</protein>
<evidence type="ECO:0000256" key="6">
    <source>
        <dbReference type="SAM" id="Phobius"/>
    </source>
</evidence>
<dbReference type="CDD" id="cd06579">
    <property type="entry name" value="TM_PBP1_transp_AraH_like"/>
    <property type="match status" value="1"/>
</dbReference>
<evidence type="ECO:0008006" key="9">
    <source>
        <dbReference type="Google" id="ProtNLM"/>
    </source>
</evidence>
<evidence type="ECO:0000256" key="5">
    <source>
        <dbReference type="ARBA" id="ARBA00023136"/>
    </source>
</evidence>
<organism evidence="7 8">
    <name type="scientific">Arthrobacter yangruifuii</name>
    <dbReference type="NCBI Taxonomy" id="2606616"/>
    <lineage>
        <taxon>Bacteria</taxon>
        <taxon>Bacillati</taxon>
        <taxon>Actinomycetota</taxon>
        <taxon>Actinomycetes</taxon>
        <taxon>Micrococcales</taxon>
        <taxon>Micrococcaceae</taxon>
        <taxon>Arthrobacter</taxon>
    </lineage>
</organism>
<evidence type="ECO:0000256" key="1">
    <source>
        <dbReference type="ARBA" id="ARBA00004651"/>
    </source>
</evidence>
<feature type="transmembrane region" description="Helical" evidence="6">
    <location>
        <begin position="308"/>
        <end position="326"/>
    </location>
</feature>
<dbReference type="Proteomes" id="UP000326852">
    <property type="component" value="Unassembled WGS sequence"/>
</dbReference>
<dbReference type="PANTHER" id="PTHR32196">
    <property type="entry name" value="ABC TRANSPORTER PERMEASE PROTEIN YPHD-RELATED-RELATED"/>
    <property type="match status" value="1"/>
</dbReference>
<evidence type="ECO:0000313" key="8">
    <source>
        <dbReference type="Proteomes" id="UP000326852"/>
    </source>
</evidence>
<feature type="transmembrane region" description="Helical" evidence="6">
    <location>
        <begin position="60"/>
        <end position="80"/>
    </location>
</feature>
<feature type="transmembrane region" description="Helical" evidence="6">
    <location>
        <begin position="255"/>
        <end position="273"/>
    </location>
</feature>
<feature type="transmembrane region" description="Helical" evidence="6">
    <location>
        <begin position="228"/>
        <end position="249"/>
    </location>
</feature>
<dbReference type="InterPro" id="IPR001851">
    <property type="entry name" value="ABC_transp_permease"/>
</dbReference>
<dbReference type="RefSeq" id="WP_152271267.1">
    <property type="nucleotide sequence ID" value="NZ_VTFX01000001.1"/>
</dbReference>
<keyword evidence="3 6" id="KW-0812">Transmembrane</keyword>
<name>A0A5N6MT84_9MICC</name>
<feature type="transmembrane region" description="Helical" evidence="6">
    <location>
        <begin position="139"/>
        <end position="157"/>
    </location>
</feature>
<keyword evidence="2" id="KW-1003">Cell membrane</keyword>
<gene>
    <name evidence="7" type="ORF">GD627_02840</name>
</gene>
<sequence>MALITRAETVGQISPNNALPWKIRGLLLIRDQGLLALFIAIIAVFAFWGAPYFLTLPTAISVLNAAAIASIFAAGVAVGIMTGVLDLSVPGTAALAGVVTGRLLQEGLPAGLAIMCGLLMGLLVGVVNAVVVLRGFNPLIVTIAMLSVLSGASLLIAGSYNISGLTQLVFMGTRTYFGIPAPVYIAVVLFIILTVFLKFTRGGTRLLAVGGSAEAARRVGIAVNWYRILGFAISGLCAALGGIVTAAYITTAVPSASVGTVFTAMTAVALAGVPFVGGRGSLPRVGLGVIVVSTISAGLLLAKVPADWSSVVTGVLLVGGLGLNMWTTNTTSKLLLASGDDGAKRGTR</sequence>
<comment type="subcellular location">
    <subcellularLocation>
        <location evidence="1">Cell membrane</location>
        <topology evidence="1">Multi-pass membrane protein</topology>
    </subcellularLocation>
</comment>
<keyword evidence="8" id="KW-1185">Reference proteome</keyword>
<feature type="transmembrane region" description="Helical" evidence="6">
    <location>
        <begin position="110"/>
        <end position="132"/>
    </location>
</feature>
<dbReference type="EMBL" id="VTFX01000001">
    <property type="protein sequence ID" value="KAD4060026.1"/>
    <property type="molecule type" value="Genomic_DNA"/>
</dbReference>
<accession>A0A5N6MT84</accession>
<keyword evidence="5 6" id="KW-0472">Membrane</keyword>
<comment type="caution">
    <text evidence="7">The sequence shown here is derived from an EMBL/GenBank/DDBJ whole genome shotgun (WGS) entry which is preliminary data.</text>
</comment>
<evidence type="ECO:0000313" key="7">
    <source>
        <dbReference type="EMBL" id="KAD4060026.1"/>
    </source>
</evidence>
<proteinExistence type="predicted"/>
<evidence type="ECO:0000256" key="2">
    <source>
        <dbReference type="ARBA" id="ARBA00022475"/>
    </source>
</evidence>
<dbReference type="GO" id="GO:0022857">
    <property type="term" value="F:transmembrane transporter activity"/>
    <property type="evidence" value="ECO:0007669"/>
    <property type="project" value="InterPro"/>
</dbReference>
<evidence type="ECO:0000256" key="4">
    <source>
        <dbReference type="ARBA" id="ARBA00022989"/>
    </source>
</evidence>
<dbReference type="GO" id="GO:0005886">
    <property type="term" value="C:plasma membrane"/>
    <property type="evidence" value="ECO:0007669"/>
    <property type="project" value="UniProtKB-SubCell"/>
</dbReference>